<dbReference type="GO" id="GO:0042720">
    <property type="term" value="C:mitochondrial inner membrane peptidase complex"/>
    <property type="evidence" value="ECO:0007669"/>
    <property type="project" value="TreeGrafter"/>
</dbReference>
<evidence type="ECO:0000313" key="12">
    <source>
        <dbReference type="Proteomes" id="UP000076078"/>
    </source>
</evidence>
<dbReference type="Gene3D" id="2.10.109.10">
    <property type="entry name" value="Umud Fragment, subunit A"/>
    <property type="match status" value="1"/>
</dbReference>
<feature type="region of interest" description="Disordered" evidence="9">
    <location>
        <begin position="54"/>
        <end position="78"/>
    </location>
</feature>
<feature type="domain" description="Peptidase S26" evidence="10">
    <location>
        <begin position="96"/>
        <end position="169"/>
    </location>
</feature>
<feature type="domain" description="Peptidase S26" evidence="10">
    <location>
        <begin position="175"/>
        <end position="218"/>
    </location>
</feature>
<evidence type="ECO:0000256" key="2">
    <source>
        <dbReference type="ARBA" id="ARBA00022670"/>
    </source>
</evidence>
<dbReference type="InParanoid" id="A0A151ZFS3"/>
<dbReference type="Proteomes" id="UP000076078">
    <property type="component" value="Unassembled WGS sequence"/>
</dbReference>
<name>A0A151ZFS3_TIELA</name>
<dbReference type="PRINTS" id="PR00727">
    <property type="entry name" value="LEADERPTASE"/>
</dbReference>
<feature type="active site" evidence="8">
    <location>
        <position position="154"/>
    </location>
</feature>
<evidence type="ECO:0000256" key="5">
    <source>
        <dbReference type="ARBA" id="ARBA00023128"/>
    </source>
</evidence>
<protein>
    <recommendedName>
        <fullName evidence="10">Peptidase S26 domain-containing protein</fullName>
    </recommendedName>
</protein>
<evidence type="ECO:0000256" key="3">
    <source>
        <dbReference type="ARBA" id="ARBA00022792"/>
    </source>
</evidence>
<sequence>MINTFRFQPSSLLKIARNLKFYHKLNINYSIFSLMNSEPTQYNKVFNRIELDNENKKQQQQQQQQQQDHFKKEEDSNENKDNNTYYTFKWLLKFTAGLYILKKVILDYSVLSGSSMQPTLDSGELVFINKWDRHYKVNDLVTLVSPLSMDLICKRIRFVEGDTIIISQDYQNQILKTLTIPKGYVWIEGDNPKTSFDSRHYGPVPIRLLEGKLLFRVYPPTFFTVQENIPETTTLKLN</sequence>
<dbReference type="InterPro" id="IPR036286">
    <property type="entry name" value="LexA/Signal_pep-like_sf"/>
</dbReference>
<evidence type="ECO:0000313" key="11">
    <source>
        <dbReference type="EMBL" id="KYQ92777.1"/>
    </source>
</evidence>
<evidence type="ECO:0000256" key="7">
    <source>
        <dbReference type="ARBA" id="ARBA00038445"/>
    </source>
</evidence>
<reference evidence="11 12" key="1">
    <citation type="submission" date="2015-12" db="EMBL/GenBank/DDBJ databases">
        <title>Dictyostelia acquired genes for synthesis and detection of signals that induce cell-type specialization by lateral gene transfer from prokaryotes.</title>
        <authorList>
            <person name="Gloeckner G."/>
            <person name="Schaap P."/>
        </authorList>
    </citation>
    <scope>NUCLEOTIDE SEQUENCE [LARGE SCALE GENOMIC DNA]</scope>
    <source>
        <strain evidence="11 12">TK</strain>
    </source>
</reference>
<dbReference type="PANTHER" id="PTHR12383:SF16">
    <property type="entry name" value="MITOCHONDRIAL INNER MEMBRANE PROTEASE SUBUNIT 1"/>
    <property type="match status" value="1"/>
</dbReference>
<dbReference type="GO" id="GO:0006465">
    <property type="term" value="P:signal peptide processing"/>
    <property type="evidence" value="ECO:0007669"/>
    <property type="project" value="InterPro"/>
</dbReference>
<feature type="active site" evidence="8">
    <location>
        <position position="115"/>
    </location>
</feature>
<keyword evidence="4" id="KW-0378">Hydrolase</keyword>
<comment type="caution">
    <text evidence="11">The sequence shown here is derived from an EMBL/GenBank/DDBJ whole genome shotgun (WGS) entry which is preliminary data.</text>
</comment>
<dbReference type="GO" id="GO:0004252">
    <property type="term" value="F:serine-type endopeptidase activity"/>
    <property type="evidence" value="ECO:0007669"/>
    <property type="project" value="InterPro"/>
</dbReference>
<dbReference type="InterPro" id="IPR000223">
    <property type="entry name" value="Pept_S26A_signal_pept_1"/>
</dbReference>
<keyword evidence="12" id="KW-1185">Reference proteome</keyword>
<dbReference type="SUPFAM" id="SSF51306">
    <property type="entry name" value="LexA/Signal peptidase"/>
    <property type="match status" value="1"/>
</dbReference>
<dbReference type="STRING" id="361077.A0A151ZFS3"/>
<gene>
    <name evidence="11" type="ORF">DLAC_05356</name>
</gene>
<evidence type="ECO:0000256" key="8">
    <source>
        <dbReference type="PIRSR" id="PIRSR600223-1"/>
    </source>
</evidence>
<evidence type="ECO:0000256" key="9">
    <source>
        <dbReference type="SAM" id="MobiDB-lite"/>
    </source>
</evidence>
<dbReference type="GO" id="GO:0006627">
    <property type="term" value="P:protein processing involved in protein targeting to mitochondrion"/>
    <property type="evidence" value="ECO:0007669"/>
    <property type="project" value="TreeGrafter"/>
</dbReference>
<proteinExistence type="inferred from homology"/>
<dbReference type="OMA" id="KGYVWIE"/>
<evidence type="ECO:0000256" key="4">
    <source>
        <dbReference type="ARBA" id="ARBA00022801"/>
    </source>
</evidence>
<dbReference type="InterPro" id="IPR052064">
    <property type="entry name" value="Mito_IMP1_subunit"/>
</dbReference>
<evidence type="ECO:0000256" key="6">
    <source>
        <dbReference type="ARBA" id="ARBA00023136"/>
    </source>
</evidence>
<keyword evidence="5" id="KW-0496">Mitochondrion</keyword>
<evidence type="ECO:0000259" key="10">
    <source>
        <dbReference type="Pfam" id="PF10502"/>
    </source>
</evidence>
<dbReference type="PROSITE" id="PS00501">
    <property type="entry name" value="SPASE_I_1"/>
    <property type="match status" value="1"/>
</dbReference>
<dbReference type="InterPro" id="IPR019533">
    <property type="entry name" value="Peptidase_S26"/>
</dbReference>
<dbReference type="CDD" id="cd06530">
    <property type="entry name" value="S26_SPase_I"/>
    <property type="match status" value="1"/>
</dbReference>
<dbReference type="OrthoDB" id="308440at2759"/>
<dbReference type="InterPro" id="IPR019756">
    <property type="entry name" value="Pept_S26A_signal_pept_1_Ser-AS"/>
</dbReference>
<dbReference type="EMBL" id="LODT01000028">
    <property type="protein sequence ID" value="KYQ92777.1"/>
    <property type="molecule type" value="Genomic_DNA"/>
</dbReference>
<keyword evidence="3" id="KW-0999">Mitochondrion inner membrane</keyword>
<dbReference type="PANTHER" id="PTHR12383">
    <property type="entry name" value="PROTEASE FAMILY S26 MITOCHONDRIAL INNER MEMBRANE PROTEASE-RELATED"/>
    <property type="match status" value="1"/>
</dbReference>
<organism evidence="11 12">
    <name type="scientific">Tieghemostelium lacteum</name>
    <name type="common">Slime mold</name>
    <name type="synonym">Dictyostelium lacteum</name>
    <dbReference type="NCBI Taxonomy" id="361077"/>
    <lineage>
        <taxon>Eukaryota</taxon>
        <taxon>Amoebozoa</taxon>
        <taxon>Evosea</taxon>
        <taxon>Eumycetozoa</taxon>
        <taxon>Dictyostelia</taxon>
        <taxon>Dictyosteliales</taxon>
        <taxon>Raperosteliaceae</taxon>
        <taxon>Tieghemostelium</taxon>
    </lineage>
</organism>
<accession>A0A151ZFS3</accession>
<dbReference type="AlphaFoldDB" id="A0A151ZFS3"/>
<comment type="similarity">
    <text evidence="7">Belongs to the peptidase S26 family. IMP1 subfamily.</text>
</comment>
<comment type="subcellular location">
    <subcellularLocation>
        <location evidence="1">Mitochondrion inner membrane</location>
    </subcellularLocation>
</comment>
<keyword evidence="6" id="KW-0472">Membrane</keyword>
<feature type="compositionally biased region" description="Basic and acidic residues" evidence="9">
    <location>
        <begin position="68"/>
        <end position="78"/>
    </location>
</feature>
<evidence type="ECO:0000256" key="1">
    <source>
        <dbReference type="ARBA" id="ARBA00004273"/>
    </source>
</evidence>
<feature type="compositionally biased region" description="Low complexity" evidence="9">
    <location>
        <begin position="58"/>
        <end position="67"/>
    </location>
</feature>
<keyword evidence="2" id="KW-0645">Protease</keyword>
<dbReference type="Pfam" id="PF10502">
    <property type="entry name" value="Peptidase_S26"/>
    <property type="match status" value="2"/>
</dbReference>